<proteinExistence type="predicted"/>
<feature type="compositionally biased region" description="Basic and acidic residues" evidence="3">
    <location>
        <begin position="94"/>
        <end position="115"/>
    </location>
</feature>
<dbReference type="Pfam" id="PF00076">
    <property type="entry name" value="RRM_1"/>
    <property type="match status" value="1"/>
</dbReference>
<protein>
    <recommendedName>
        <fullName evidence="4">RRM domain-containing protein</fullName>
    </recommendedName>
</protein>
<dbReference type="AlphaFoldDB" id="A0AAP0S9X6"/>
<dbReference type="InterPro" id="IPR012677">
    <property type="entry name" value="Nucleotide-bd_a/b_plait_sf"/>
</dbReference>
<gene>
    <name evidence="5" type="ORF">L1049_020959</name>
</gene>
<dbReference type="SUPFAM" id="SSF54928">
    <property type="entry name" value="RNA-binding domain, RBD"/>
    <property type="match status" value="1"/>
</dbReference>
<accession>A0AAP0S9X6</accession>
<comment type="caution">
    <text evidence="5">The sequence shown here is derived from an EMBL/GenBank/DDBJ whole genome shotgun (WGS) entry which is preliminary data.</text>
</comment>
<organism evidence="5 6">
    <name type="scientific">Liquidambar formosana</name>
    <name type="common">Formosan gum</name>
    <dbReference type="NCBI Taxonomy" id="63359"/>
    <lineage>
        <taxon>Eukaryota</taxon>
        <taxon>Viridiplantae</taxon>
        <taxon>Streptophyta</taxon>
        <taxon>Embryophyta</taxon>
        <taxon>Tracheophyta</taxon>
        <taxon>Spermatophyta</taxon>
        <taxon>Magnoliopsida</taxon>
        <taxon>eudicotyledons</taxon>
        <taxon>Gunneridae</taxon>
        <taxon>Pentapetalae</taxon>
        <taxon>Saxifragales</taxon>
        <taxon>Altingiaceae</taxon>
        <taxon>Liquidambar</taxon>
    </lineage>
</organism>
<keyword evidence="6" id="KW-1185">Reference proteome</keyword>
<feature type="domain" description="RRM" evidence="4">
    <location>
        <begin position="155"/>
        <end position="234"/>
    </location>
</feature>
<evidence type="ECO:0000256" key="1">
    <source>
        <dbReference type="ARBA" id="ARBA00022884"/>
    </source>
</evidence>
<dbReference type="InterPro" id="IPR035979">
    <property type="entry name" value="RBD_domain_sf"/>
</dbReference>
<evidence type="ECO:0000313" key="6">
    <source>
        <dbReference type="Proteomes" id="UP001415857"/>
    </source>
</evidence>
<dbReference type="Gene3D" id="3.30.70.330">
    <property type="match status" value="1"/>
</dbReference>
<dbReference type="PANTHER" id="PTHR21245">
    <property type="entry name" value="HETEROGENEOUS NUCLEAR RIBONUCLEOPROTEIN"/>
    <property type="match status" value="1"/>
</dbReference>
<evidence type="ECO:0000313" key="5">
    <source>
        <dbReference type="EMBL" id="KAK9292977.1"/>
    </source>
</evidence>
<keyword evidence="1 2" id="KW-0694">RNA-binding</keyword>
<dbReference type="Proteomes" id="UP001415857">
    <property type="component" value="Unassembled WGS sequence"/>
</dbReference>
<dbReference type="EMBL" id="JBBPBK010000001">
    <property type="protein sequence ID" value="KAK9292977.1"/>
    <property type="molecule type" value="Genomic_DNA"/>
</dbReference>
<feature type="region of interest" description="Disordered" evidence="3">
    <location>
        <begin position="94"/>
        <end position="145"/>
    </location>
</feature>
<dbReference type="SMART" id="SM00360">
    <property type="entry name" value="RRM"/>
    <property type="match status" value="1"/>
</dbReference>
<dbReference type="InterPro" id="IPR000504">
    <property type="entry name" value="RRM_dom"/>
</dbReference>
<dbReference type="GO" id="GO:0003723">
    <property type="term" value="F:RNA binding"/>
    <property type="evidence" value="ECO:0007669"/>
    <property type="project" value="UniProtKB-UniRule"/>
</dbReference>
<evidence type="ECO:0000256" key="3">
    <source>
        <dbReference type="SAM" id="MobiDB-lite"/>
    </source>
</evidence>
<feature type="compositionally biased region" description="Acidic residues" evidence="3">
    <location>
        <begin position="116"/>
        <end position="139"/>
    </location>
</feature>
<evidence type="ECO:0000259" key="4">
    <source>
        <dbReference type="PROSITE" id="PS50102"/>
    </source>
</evidence>
<sequence length="271" mass="30659">MEGNSILSREVIEEEKKMDTIVMEVNSNLNGENVIEKGDVASEEREKWRVERMKVRVMKMVMVLKWVSTKVQNLNSVEEETPASHFEELKALEEGGDILDVKEGGDGEGEGKNSGDDEEASEDDNEEENEDDEEDEDPSEFIHDSLTDRKIQKDLEIYIGGLDKGAVEEDLINIFGKFGEIQEARIVKNSTTKKSKGFAFIRYATVEQTKNALSELKDGIEVRGKHVKISASRDNDTLYMGNICNTWTKEKILETLKGFGIEQIEEITITE</sequence>
<dbReference type="PROSITE" id="PS50102">
    <property type="entry name" value="RRM"/>
    <property type="match status" value="1"/>
</dbReference>
<evidence type="ECO:0000256" key="2">
    <source>
        <dbReference type="PROSITE-ProRule" id="PRU00176"/>
    </source>
</evidence>
<name>A0AAP0S9X6_LIQFO</name>
<reference evidence="5 6" key="1">
    <citation type="journal article" date="2024" name="Plant J.">
        <title>Genome sequences and population genomics reveal climatic adaptation and genomic divergence between two closely related sweetgum species.</title>
        <authorList>
            <person name="Xu W.Q."/>
            <person name="Ren C.Q."/>
            <person name="Zhang X.Y."/>
            <person name="Comes H.P."/>
            <person name="Liu X.H."/>
            <person name="Li Y.G."/>
            <person name="Kettle C.J."/>
            <person name="Jalonen R."/>
            <person name="Gaisberger H."/>
            <person name="Ma Y.Z."/>
            <person name="Qiu Y.X."/>
        </authorList>
    </citation>
    <scope>NUCLEOTIDE SEQUENCE [LARGE SCALE GENOMIC DNA]</scope>
    <source>
        <strain evidence="5">Hangzhou</strain>
    </source>
</reference>